<gene>
    <name evidence="1" type="ORF">vBEcoSW011D_22</name>
</gene>
<evidence type="ECO:0000313" key="1">
    <source>
        <dbReference type="EMBL" id="QCW18471.1"/>
    </source>
</evidence>
<evidence type="ECO:0000313" key="2">
    <source>
        <dbReference type="Proteomes" id="UP000306677"/>
    </source>
</evidence>
<protein>
    <submittedName>
        <fullName evidence="1">Uncharacterized protein</fullName>
    </submittedName>
</protein>
<sequence length="83" mass="10037">MVRNALKRLFKPEYRVIIEMSENGAVYIQRKNIFGRKWHYVSDVLGAIEFESVMSAFMFIDVMHEYREYEVSMLIRFDGEEFE</sequence>
<dbReference type="Proteomes" id="UP000306677">
    <property type="component" value="Segment"/>
</dbReference>
<proteinExistence type="predicted"/>
<keyword evidence="2" id="KW-1185">Reference proteome</keyword>
<dbReference type="EMBL" id="MK778457">
    <property type="protein sequence ID" value="QCW18471.1"/>
    <property type="molecule type" value="Genomic_DNA"/>
</dbReference>
<reference evidence="1 2" key="1">
    <citation type="submission" date="2019-04" db="EMBL/GenBank/DDBJ databases">
        <authorList>
            <person name="Wang X."/>
        </authorList>
    </citation>
    <scope>NUCLEOTIDE SEQUENCE [LARGE SCALE GENOMIC DNA]</scope>
</reference>
<accession>A0A4Y5NVE0</accession>
<organism evidence="1 2">
    <name type="scientific">Escherichia phage vB_EcoS_W011D</name>
    <dbReference type="NCBI Taxonomy" id="2575323"/>
    <lineage>
        <taxon>Viruses</taxon>
        <taxon>Duplodnaviria</taxon>
        <taxon>Heunggongvirae</taxon>
        <taxon>Uroviricota</taxon>
        <taxon>Caudoviricetes</taxon>
        <taxon>Drexlerviridae</taxon>
        <taxon>Tempevirinae</taxon>
        <taxon>Changchunvirus</taxon>
        <taxon>Changchunvirus W011D</taxon>
    </lineage>
</organism>
<name>A0A4Y5NVE0_9CAUD</name>